<accession>A0A835CP39</accession>
<dbReference type="Gene3D" id="3.30.40.10">
    <property type="entry name" value="Zinc/RING finger domain, C3HC4 (zinc finger)"/>
    <property type="match status" value="2"/>
</dbReference>
<dbReference type="InterPro" id="IPR013083">
    <property type="entry name" value="Znf_RING/FYVE/PHD"/>
</dbReference>
<dbReference type="OrthoDB" id="2017782at2759"/>
<dbReference type="Proteomes" id="UP000639338">
    <property type="component" value="Unassembled WGS sequence"/>
</dbReference>
<keyword evidence="1 3" id="KW-0863">Zinc-finger</keyword>
<evidence type="ECO:0000256" key="3">
    <source>
        <dbReference type="PROSITE-ProRule" id="PRU00175"/>
    </source>
</evidence>
<sequence length="280" mass="31674">MVIPERQIQRLWRLFETDQIDIVRFLAVGSTMMDSYLDLIVYQNAFRADQFEPINMNNLVHEIPIQNNVDYVNGNELFLPLHLDIYQRRLRQRGAMENADGQNNVGVDDGGGVNGANADDANIDGVNNANIDGAHAEGANNNLEPLPPQNNYEWRCQRCLIRPKNMIIQPCNCLSHCQACVEQIRREQGPANCPNCNRRVTEFVRVYLPSTQNPDDPYDWVCQICTDQPIKFMSTTCHQLMACENCVNGLIAANPNRPMRCPFCNVPGDMAAVLIPRVVN</sequence>
<dbReference type="EMBL" id="JACMRX010000005">
    <property type="protein sequence ID" value="KAF7990184.1"/>
    <property type="molecule type" value="Genomic_DNA"/>
</dbReference>
<evidence type="ECO:0000313" key="6">
    <source>
        <dbReference type="Proteomes" id="UP000639338"/>
    </source>
</evidence>
<dbReference type="Pfam" id="PF13920">
    <property type="entry name" value="zf-C3HC4_3"/>
    <property type="match status" value="1"/>
</dbReference>
<evidence type="ECO:0000313" key="5">
    <source>
        <dbReference type="EMBL" id="KAF7990184.1"/>
    </source>
</evidence>
<dbReference type="GO" id="GO:0008270">
    <property type="term" value="F:zinc ion binding"/>
    <property type="evidence" value="ECO:0007669"/>
    <property type="project" value="UniProtKB-KW"/>
</dbReference>
<gene>
    <name evidence="5" type="ORF">HCN44_010885</name>
</gene>
<feature type="domain" description="RING-type" evidence="4">
    <location>
        <begin position="222"/>
        <end position="265"/>
    </location>
</feature>
<keyword evidence="2" id="KW-0862">Zinc</keyword>
<keyword evidence="1 3" id="KW-0479">Metal-binding</keyword>
<evidence type="ECO:0000259" key="4">
    <source>
        <dbReference type="PROSITE" id="PS50089"/>
    </source>
</evidence>
<evidence type="ECO:0000256" key="1">
    <source>
        <dbReference type="ARBA" id="ARBA00022771"/>
    </source>
</evidence>
<feature type="domain" description="RING-type" evidence="4">
    <location>
        <begin position="156"/>
        <end position="197"/>
    </location>
</feature>
<proteinExistence type="predicted"/>
<comment type="caution">
    <text evidence="5">The sequence shown here is derived from an EMBL/GenBank/DDBJ whole genome shotgun (WGS) entry which is preliminary data.</text>
</comment>
<protein>
    <recommendedName>
        <fullName evidence="4">RING-type domain-containing protein</fullName>
    </recommendedName>
</protein>
<dbReference type="PROSITE" id="PS50089">
    <property type="entry name" value="ZF_RING_2"/>
    <property type="match status" value="2"/>
</dbReference>
<reference evidence="5 6" key="1">
    <citation type="submission" date="2020-08" db="EMBL/GenBank/DDBJ databases">
        <title>Aphidius gifuensis genome sequencing and assembly.</title>
        <authorList>
            <person name="Du Z."/>
        </authorList>
    </citation>
    <scope>NUCLEOTIDE SEQUENCE [LARGE SCALE GENOMIC DNA]</scope>
    <source>
        <strain evidence="5">YNYX2018</strain>
        <tissue evidence="5">Adults</tissue>
    </source>
</reference>
<dbReference type="InterPro" id="IPR001841">
    <property type="entry name" value="Znf_RING"/>
</dbReference>
<dbReference type="SUPFAM" id="SSF57850">
    <property type="entry name" value="RING/U-box"/>
    <property type="match status" value="1"/>
</dbReference>
<keyword evidence="6" id="KW-1185">Reference proteome</keyword>
<dbReference type="AlphaFoldDB" id="A0A835CP39"/>
<evidence type="ECO:0000256" key="2">
    <source>
        <dbReference type="ARBA" id="ARBA00022833"/>
    </source>
</evidence>
<organism evidence="5 6">
    <name type="scientific">Aphidius gifuensis</name>
    <name type="common">Parasitoid wasp</name>
    <dbReference type="NCBI Taxonomy" id="684658"/>
    <lineage>
        <taxon>Eukaryota</taxon>
        <taxon>Metazoa</taxon>
        <taxon>Ecdysozoa</taxon>
        <taxon>Arthropoda</taxon>
        <taxon>Hexapoda</taxon>
        <taxon>Insecta</taxon>
        <taxon>Pterygota</taxon>
        <taxon>Neoptera</taxon>
        <taxon>Endopterygota</taxon>
        <taxon>Hymenoptera</taxon>
        <taxon>Apocrita</taxon>
        <taxon>Ichneumonoidea</taxon>
        <taxon>Braconidae</taxon>
        <taxon>Aphidiinae</taxon>
        <taxon>Aphidius</taxon>
    </lineage>
</organism>
<name>A0A835CP39_APHGI</name>